<dbReference type="RefSeq" id="XP_019617062.1">
    <property type="nucleotide sequence ID" value="XM_019761503.1"/>
</dbReference>
<dbReference type="SMART" id="SM00327">
    <property type="entry name" value="VWA"/>
    <property type="match status" value="1"/>
</dbReference>
<evidence type="ECO:0000259" key="15">
    <source>
        <dbReference type="PROSITE" id="PS50026"/>
    </source>
</evidence>
<dbReference type="PROSITE" id="PS50234">
    <property type="entry name" value="VWFA"/>
    <property type="match status" value="1"/>
</dbReference>
<dbReference type="Gene3D" id="3.40.50.410">
    <property type="entry name" value="von Willebrand factor, type A domain"/>
    <property type="match status" value="1"/>
</dbReference>
<reference evidence="18" key="1">
    <citation type="submission" date="2025-08" db="UniProtKB">
        <authorList>
            <consortium name="RefSeq"/>
        </authorList>
    </citation>
    <scope>IDENTIFICATION</scope>
    <source>
        <tissue evidence="18">Gonad</tissue>
    </source>
</reference>
<dbReference type="GO" id="GO:0007154">
    <property type="term" value="P:cell communication"/>
    <property type="evidence" value="ECO:0007669"/>
    <property type="project" value="UniProtKB-ARBA"/>
</dbReference>
<feature type="disulfide bond" evidence="14">
    <location>
        <begin position="275"/>
        <end position="284"/>
    </location>
</feature>
<dbReference type="PRINTS" id="PR00010">
    <property type="entry name" value="EGFBLOOD"/>
</dbReference>
<protein>
    <submittedName>
        <fullName evidence="18">von Willebrand factor A domain-containing protein 2-like</fullName>
    </submittedName>
</protein>
<keyword evidence="17" id="KW-1185">Reference proteome</keyword>
<dbReference type="Proteomes" id="UP000515135">
    <property type="component" value="Unplaced"/>
</dbReference>
<dbReference type="SMART" id="SM00179">
    <property type="entry name" value="EGF_CA"/>
    <property type="match status" value="2"/>
</dbReference>
<feature type="domain" description="VWFA" evidence="16">
    <location>
        <begin position="68"/>
        <end position="241"/>
    </location>
</feature>
<dbReference type="InterPro" id="IPR000152">
    <property type="entry name" value="EGF-type_Asp/Asn_hydroxyl_site"/>
</dbReference>
<evidence type="ECO:0000256" key="12">
    <source>
        <dbReference type="ARBA" id="ARBA00023157"/>
    </source>
</evidence>
<feature type="domain" description="EGF-like" evidence="15">
    <location>
        <begin position="247"/>
        <end position="285"/>
    </location>
</feature>
<dbReference type="GO" id="GO:0005886">
    <property type="term" value="C:plasma membrane"/>
    <property type="evidence" value="ECO:0007669"/>
    <property type="project" value="UniProtKB-SubCell"/>
</dbReference>
<dbReference type="GO" id="GO:0005509">
    <property type="term" value="F:calcium ion binding"/>
    <property type="evidence" value="ECO:0007669"/>
    <property type="project" value="InterPro"/>
</dbReference>
<sequence>MLGQICSAKLDLMLVLDGSGSGQICSAKLDLMLVLDGSGSGQICSAKLDLMLVLDGSGSGQICNANLDLMLVIDGSGSVGDVDFAKVLQFAEKLVNAFDIGPDLTRVGVVQYSDYSTLEFNLGAHGDKASTIAAVNNIVYQGGGTATGEALEYTRVNAAWRAAPVPKVMIVVTDGKSADSVMAPANALASSGVDVYAIGVGNYDAAELMAIAAQDQGKVIELADFNALNAEIEHAQFAQTVCVVAQQPKPCASNPCQNNSNCVSINGGDAYECRCFPGWLGANCETLDYCRNQQCESGGTCMNQPTGFVCSCPPGWEGTHCETPSCQNTVSLCGNSPGWPDIMFCSVSHVLAACPEFCGTCTCPTNPECKNGGSRGNDPNLWGEDTCKCACVGSWTGPTCEVCSVHCDVFVGSVDPTTCTCQCFDGWGGPTCTDFVGH</sequence>
<dbReference type="CDD" id="cd01472">
    <property type="entry name" value="vWA_collagen"/>
    <property type="match status" value="1"/>
</dbReference>
<dbReference type="PROSITE" id="PS01186">
    <property type="entry name" value="EGF_2"/>
    <property type="match status" value="2"/>
</dbReference>
<evidence type="ECO:0000256" key="5">
    <source>
        <dbReference type="ARBA" id="ARBA00022536"/>
    </source>
</evidence>
<dbReference type="SUPFAM" id="SSF53300">
    <property type="entry name" value="vWA-like"/>
    <property type="match status" value="1"/>
</dbReference>
<keyword evidence="7" id="KW-0732">Signal</keyword>
<comment type="caution">
    <text evidence="14">Lacks conserved residue(s) required for the propagation of feature annotation.</text>
</comment>
<comment type="subcellular location">
    <subcellularLocation>
        <location evidence="1">Cell membrane</location>
        <topology evidence="1">Single-pass type I membrane protein</topology>
    </subcellularLocation>
    <subcellularLocation>
        <location evidence="2">Secreted</location>
    </subcellularLocation>
</comment>
<dbReference type="Pfam" id="PF00008">
    <property type="entry name" value="EGF"/>
    <property type="match status" value="1"/>
</dbReference>
<dbReference type="FunFam" id="2.10.25.10:FF:000391">
    <property type="entry name" value="Weary, isoform C"/>
    <property type="match status" value="1"/>
</dbReference>
<evidence type="ECO:0000256" key="2">
    <source>
        <dbReference type="ARBA" id="ARBA00004613"/>
    </source>
</evidence>
<dbReference type="PROSITE" id="PS00010">
    <property type="entry name" value="ASX_HYDROXYL"/>
    <property type="match status" value="1"/>
</dbReference>
<feature type="disulfide bond" evidence="14">
    <location>
        <begin position="256"/>
        <end position="273"/>
    </location>
</feature>
<feature type="domain" description="EGF-like" evidence="15">
    <location>
        <begin position="286"/>
        <end position="322"/>
    </location>
</feature>
<evidence type="ECO:0000313" key="18">
    <source>
        <dbReference type="RefSeq" id="XP_019617062.1"/>
    </source>
</evidence>
<dbReference type="Gene3D" id="2.10.25.10">
    <property type="entry name" value="Laminin"/>
    <property type="match status" value="2"/>
</dbReference>
<feature type="disulfide bond" evidence="14">
    <location>
        <begin position="312"/>
        <end position="321"/>
    </location>
</feature>
<dbReference type="PANTHER" id="PTHR24020">
    <property type="entry name" value="COLLAGEN ALPHA"/>
    <property type="match status" value="1"/>
</dbReference>
<dbReference type="InterPro" id="IPR000742">
    <property type="entry name" value="EGF"/>
</dbReference>
<organism evidence="17 18">
    <name type="scientific">Branchiostoma belcheri</name>
    <name type="common">Amphioxus</name>
    <dbReference type="NCBI Taxonomy" id="7741"/>
    <lineage>
        <taxon>Eukaryota</taxon>
        <taxon>Metazoa</taxon>
        <taxon>Chordata</taxon>
        <taxon>Cephalochordata</taxon>
        <taxon>Leptocardii</taxon>
        <taxon>Amphioxiformes</taxon>
        <taxon>Branchiostomatidae</taxon>
        <taxon>Branchiostoma</taxon>
    </lineage>
</organism>
<evidence type="ECO:0000256" key="7">
    <source>
        <dbReference type="ARBA" id="ARBA00022729"/>
    </source>
</evidence>
<evidence type="ECO:0000256" key="14">
    <source>
        <dbReference type="PROSITE-ProRule" id="PRU00076"/>
    </source>
</evidence>
<dbReference type="SMART" id="SM00181">
    <property type="entry name" value="EGF"/>
    <property type="match status" value="3"/>
</dbReference>
<keyword evidence="13" id="KW-0325">Glycoprotein</keyword>
<dbReference type="SUPFAM" id="SSF57196">
    <property type="entry name" value="EGF/Laminin"/>
    <property type="match status" value="2"/>
</dbReference>
<dbReference type="InterPro" id="IPR050525">
    <property type="entry name" value="ECM_Assembly_Org"/>
</dbReference>
<keyword evidence="9" id="KW-0106">Calcium</keyword>
<evidence type="ECO:0000256" key="9">
    <source>
        <dbReference type="ARBA" id="ARBA00022837"/>
    </source>
</evidence>
<dbReference type="InterPro" id="IPR002035">
    <property type="entry name" value="VWF_A"/>
</dbReference>
<evidence type="ECO:0000256" key="8">
    <source>
        <dbReference type="ARBA" id="ARBA00022737"/>
    </source>
</evidence>
<keyword evidence="6" id="KW-0812">Transmembrane</keyword>
<dbReference type="AlphaFoldDB" id="A0A6P4YE76"/>
<keyword evidence="5 14" id="KW-0245">EGF-like domain</keyword>
<evidence type="ECO:0000256" key="6">
    <source>
        <dbReference type="ARBA" id="ARBA00022692"/>
    </source>
</evidence>
<dbReference type="CDD" id="cd00054">
    <property type="entry name" value="EGF_CA"/>
    <property type="match status" value="2"/>
</dbReference>
<dbReference type="OrthoDB" id="10256829at2759"/>
<accession>A0A6P4YE76</accession>
<dbReference type="GeneID" id="109464495"/>
<keyword evidence="11" id="KW-0472">Membrane</keyword>
<dbReference type="FunFam" id="2.10.25.10:FF:000142">
    <property type="entry name" value="Crumbs cell polarity complex component 2"/>
    <property type="match status" value="1"/>
</dbReference>
<evidence type="ECO:0000256" key="13">
    <source>
        <dbReference type="ARBA" id="ARBA00023180"/>
    </source>
</evidence>
<gene>
    <name evidence="18" type="primary">LOC109464495</name>
</gene>
<dbReference type="PROSITE" id="PS00022">
    <property type="entry name" value="EGF_1"/>
    <property type="match status" value="2"/>
</dbReference>
<keyword evidence="8" id="KW-0677">Repeat</keyword>
<evidence type="ECO:0000256" key="1">
    <source>
        <dbReference type="ARBA" id="ARBA00004251"/>
    </source>
</evidence>
<dbReference type="PANTHER" id="PTHR24020:SF87">
    <property type="entry name" value="COLLAGEN ALPHA-1(VI) CHAIN-LIKE"/>
    <property type="match status" value="1"/>
</dbReference>
<dbReference type="PRINTS" id="PR00453">
    <property type="entry name" value="VWFADOMAIN"/>
</dbReference>
<evidence type="ECO:0000259" key="16">
    <source>
        <dbReference type="PROSITE" id="PS50234"/>
    </source>
</evidence>
<dbReference type="FunFam" id="3.40.50.410:FF:000004">
    <property type="entry name" value="collagen alpha-6(VI) chain"/>
    <property type="match status" value="1"/>
</dbReference>
<evidence type="ECO:0000313" key="17">
    <source>
        <dbReference type="Proteomes" id="UP000515135"/>
    </source>
</evidence>
<evidence type="ECO:0000256" key="3">
    <source>
        <dbReference type="ARBA" id="ARBA00022475"/>
    </source>
</evidence>
<keyword evidence="10" id="KW-1133">Transmembrane helix</keyword>
<evidence type="ECO:0000256" key="4">
    <source>
        <dbReference type="ARBA" id="ARBA00022525"/>
    </source>
</evidence>
<evidence type="ECO:0000256" key="10">
    <source>
        <dbReference type="ARBA" id="ARBA00022989"/>
    </source>
</evidence>
<dbReference type="InterPro" id="IPR036465">
    <property type="entry name" value="vWFA_dom_sf"/>
</dbReference>
<keyword evidence="12 14" id="KW-1015">Disulfide bond</keyword>
<keyword evidence="3" id="KW-1003">Cell membrane</keyword>
<dbReference type="Pfam" id="PF00092">
    <property type="entry name" value="VWA"/>
    <property type="match status" value="1"/>
</dbReference>
<dbReference type="PROSITE" id="PS50026">
    <property type="entry name" value="EGF_3"/>
    <property type="match status" value="2"/>
</dbReference>
<name>A0A6P4YE76_BRABE</name>
<proteinExistence type="predicted"/>
<dbReference type="GO" id="GO:0005576">
    <property type="term" value="C:extracellular region"/>
    <property type="evidence" value="ECO:0007669"/>
    <property type="project" value="UniProtKB-SubCell"/>
</dbReference>
<evidence type="ECO:0000256" key="11">
    <source>
        <dbReference type="ARBA" id="ARBA00023136"/>
    </source>
</evidence>
<dbReference type="GO" id="GO:0023052">
    <property type="term" value="P:signaling"/>
    <property type="evidence" value="ECO:0007669"/>
    <property type="project" value="UniProtKB-ARBA"/>
</dbReference>
<dbReference type="KEGG" id="bbel:109464495"/>
<dbReference type="InterPro" id="IPR001881">
    <property type="entry name" value="EGF-like_Ca-bd_dom"/>
</dbReference>
<keyword evidence="4" id="KW-0964">Secreted</keyword>